<keyword evidence="2" id="KW-1185">Reference proteome</keyword>
<evidence type="ECO:0000313" key="1">
    <source>
        <dbReference type="EMBL" id="CDQ22604.1"/>
    </source>
</evidence>
<dbReference type="EMBL" id="CCDI010000001">
    <property type="protein sequence ID" value="CDQ22604.1"/>
    <property type="molecule type" value="Genomic_DNA"/>
</dbReference>
<protein>
    <submittedName>
        <fullName evidence="1">Uncharacterized protein</fullName>
    </submittedName>
</protein>
<sequence length="60" mass="7054">MNSTLPYSNRLKYLIGVKTGSNPEALTRDIEYALRDYAAEVHATTLKERDEWKDYAMRRM</sequence>
<reference evidence="1 2" key="2">
    <citation type="submission" date="2014-05" db="EMBL/GenBank/DDBJ databases">
        <title>Draft genome sequence of Halobacillus karajensis HK-03.</title>
        <authorList>
            <person name="Khelaifia S."/>
            <person name="Croce O."/>
            <person name="Lagier J.C."/>
            <person name="Raoult D."/>
        </authorList>
    </citation>
    <scope>NUCLEOTIDE SEQUENCE [LARGE SCALE GENOMIC DNA]</scope>
    <source>
        <strain evidence="1 2">HD-03</strain>
    </source>
</reference>
<dbReference type="Proteomes" id="UP000028868">
    <property type="component" value="Unassembled WGS sequence"/>
</dbReference>
<gene>
    <name evidence="1" type="ORF">BN983_00817</name>
</gene>
<name>A0A059NUY4_9BACI</name>
<evidence type="ECO:0000313" key="2">
    <source>
        <dbReference type="Proteomes" id="UP000028868"/>
    </source>
</evidence>
<dbReference type="AlphaFoldDB" id="A0A059NUY4"/>
<reference evidence="2" key="1">
    <citation type="submission" date="2014-03" db="EMBL/GenBank/DDBJ databases">
        <authorList>
            <person name="Urmite Genomes U."/>
        </authorList>
    </citation>
    <scope>NUCLEOTIDE SEQUENCE [LARGE SCALE GENOMIC DNA]</scope>
    <source>
        <strain evidence="2">HD-03</strain>
    </source>
</reference>
<comment type="caution">
    <text evidence="1">The sequence shown here is derived from an EMBL/GenBank/DDBJ whole genome shotgun (WGS) entry which is preliminary data.</text>
</comment>
<organism evidence="1 2">
    <name type="scientific">Halobacillus karajensis</name>
    <dbReference type="NCBI Taxonomy" id="195088"/>
    <lineage>
        <taxon>Bacteria</taxon>
        <taxon>Bacillati</taxon>
        <taxon>Bacillota</taxon>
        <taxon>Bacilli</taxon>
        <taxon>Bacillales</taxon>
        <taxon>Bacillaceae</taxon>
        <taxon>Halobacillus</taxon>
    </lineage>
</organism>
<accession>A0A059NUY4</accession>
<dbReference type="RefSeq" id="WP_035505972.1">
    <property type="nucleotide sequence ID" value="NZ_CCDI010000001.1"/>
</dbReference>
<proteinExistence type="predicted"/>